<name>A0A1H3NSS1_9EURY</name>
<evidence type="ECO:0000256" key="1">
    <source>
        <dbReference type="SAM" id="MobiDB-lite"/>
    </source>
</evidence>
<dbReference type="Proteomes" id="UP000199079">
    <property type="component" value="Unassembled WGS sequence"/>
</dbReference>
<gene>
    <name evidence="2" type="ORF">SAMN05216564_11516</name>
</gene>
<evidence type="ECO:0000313" key="3">
    <source>
        <dbReference type="Proteomes" id="UP000199079"/>
    </source>
</evidence>
<dbReference type="AlphaFoldDB" id="A0A1H3NSS1"/>
<evidence type="ECO:0000313" key="2">
    <source>
        <dbReference type="EMBL" id="SDY91976.1"/>
    </source>
</evidence>
<feature type="region of interest" description="Disordered" evidence="1">
    <location>
        <begin position="166"/>
        <end position="257"/>
    </location>
</feature>
<feature type="compositionally biased region" description="Basic and acidic residues" evidence="1">
    <location>
        <begin position="212"/>
        <end position="222"/>
    </location>
</feature>
<feature type="compositionally biased region" description="Basic and acidic residues" evidence="1">
    <location>
        <begin position="179"/>
        <end position="194"/>
    </location>
</feature>
<accession>A0A1H3NSS1</accession>
<organism evidence="2 3">
    <name type="scientific">Halopenitus persicus</name>
    <dbReference type="NCBI Taxonomy" id="1048396"/>
    <lineage>
        <taxon>Archaea</taxon>
        <taxon>Methanobacteriati</taxon>
        <taxon>Methanobacteriota</taxon>
        <taxon>Stenosarchaea group</taxon>
        <taxon>Halobacteria</taxon>
        <taxon>Halobacteriales</taxon>
        <taxon>Haloferacaceae</taxon>
        <taxon>Halopenitus</taxon>
    </lineage>
</organism>
<protein>
    <submittedName>
        <fullName evidence="2">Uncharacterized protein</fullName>
    </submittedName>
</protein>
<dbReference type="EMBL" id="FNPC01000015">
    <property type="protein sequence ID" value="SDY91976.1"/>
    <property type="molecule type" value="Genomic_DNA"/>
</dbReference>
<feature type="compositionally biased region" description="Acidic residues" evidence="1">
    <location>
        <begin position="201"/>
        <end position="211"/>
    </location>
</feature>
<feature type="compositionally biased region" description="Acidic residues" evidence="1">
    <location>
        <begin position="168"/>
        <end position="177"/>
    </location>
</feature>
<reference evidence="3" key="1">
    <citation type="submission" date="2016-10" db="EMBL/GenBank/DDBJ databases">
        <authorList>
            <person name="Varghese N."/>
            <person name="Submissions S."/>
        </authorList>
    </citation>
    <scope>NUCLEOTIDE SEQUENCE [LARGE SCALE GENOMIC DNA]</scope>
    <source>
        <strain evidence="3">DC30,IBRC 10041,KCTC 4046</strain>
    </source>
</reference>
<proteinExistence type="predicted"/>
<sequence length="306" mass="34082">MCVKTLCPYMKTIVTSNTLSGKNRKSIDGAPAPDSVLLIPREETGWIQYTEEAIDVIPSLDRGEIQDVQWNFDETNAAYDIVRASRRPREYLMWIAREWCDDVTEAIEAETCTRLMTPNIEALPPRAIEYAVQQDTHVIGFNEGLTIRGDSVFDVLSDEQRRALGIDAEADSDDTDINAESHEQGDTREERDGDGTGTTESELDTEPDTEDDQRQDPDKDSVDELSGEELLAGIDWDAGRPPIGCTSEAGTLKPDDNYTDVRDALRRVARGEMSQSAAAERLDCTRKTVANALQRPHLYGVDPEQV</sequence>
<keyword evidence="3" id="KW-1185">Reference proteome</keyword>